<keyword evidence="1" id="KW-0732">Signal</keyword>
<protein>
    <recommendedName>
        <fullName evidence="4">Lipocalin-like domain-containing protein</fullName>
    </recommendedName>
</protein>
<reference evidence="2 3" key="1">
    <citation type="submission" date="2020-10" db="EMBL/GenBank/DDBJ databases">
        <title>Complete genome sequence of Paludibaculum fermentans P105T, a facultatively anaerobic acidobacterium capable of dissimilatory Fe(III) reduction.</title>
        <authorList>
            <person name="Dedysh S.N."/>
            <person name="Beletsky A.V."/>
            <person name="Kulichevskaya I.S."/>
            <person name="Mardanov A.V."/>
            <person name="Ravin N.V."/>
        </authorList>
    </citation>
    <scope>NUCLEOTIDE SEQUENCE [LARGE SCALE GENOMIC DNA]</scope>
    <source>
        <strain evidence="2 3">P105</strain>
    </source>
</reference>
<organism evidence="2 3">
    <name type="scientific">Paludibaculum fermentans</name>
    <dbReference type="NCBI Taxonomy" id="1473598"/>
    <lineage>
        <taxon>Bacteria</taxon>
        <taxon>Pseudomonadati</taxon>
        <taxon>Acidobacteriota</taxon>
        <taxon>Terriglobia</taxon>
        <taxon>Bryobacterales</taxon>
        <taxon>Bryobacteraceae</taxon>
        <taxon>Paludibaculum</taxon>
    </lineage>
</organism>
<feature type="chain" id="PRO_5032432691" description="Lipocalin-like domain-containing protein" evidence="1">
    <location>
        <begin position="17"/>
        <end position="153"/>
    </location>
</feature>
<dbReference type="AlphaFoldDB" id="A0A7S7SJB0"/>
<feature type="signal peptide" evidence="1">
    <location>
        <begin position="1"/>
        <end position="16"/>
    </location>
</feature>
<evidence type="ECO:0008006" key="4">
    <source>
        <dbReference type="Google" id="ProtNLM"/>
    </source>
</evidence>
<dbReference type="RefSeq" id="WP_194447480.1">
    <property type="nucleotide sequence ID" value="NZ_CP063849.1"/>
</dbReference>
<accession>A0A7S7SJB0</accession>
<proteinExistence type="predicted"/>
<keyword evidence="3" id="KW-1185">Reference proteome</keyword>
<gene>
    <name evidence="2" type="ORF">IRI77_23685</name>
</gene>
<evidence type="ECO:0000313" key="2">
    <source>
        <dbReference type="EMBL" id="QOY85810.1"/>
    </source>
</evidence>
<dbReference type="EMBL" id="CP063849">
    <property type="protein sequence ID" value="QOY85810.1"/>
    <property type="molecule type" value="Genomic_DNA"/>
</dbReference>
<sequence length="153" mass="17117">MRTLALLLLTAMLGFAQDKPNFTGHWELNIAKSDFAKQPARAVRYAIVHKEPELEYEVFHDAAPGTSAGKLKYVINGQEGDVSAQGNPLKYKAHWDAAVLVVETWGKFGPNEIKLIDKWETQPGGKAVMIYRHFEGPGGPQDQKLLFEKQPEK</sequence>
<evidence type="ECO:0000313" key="3">
    <source>
        <dbReference type="Proteomes" id="UP000593892"/>
    </source>
</evidence>
<dbReference type="Proteomes" id="UP000593892">
    <property type="component" value="Chromosome"/>
</dbReference>
<name>A0A7S7SJB0_PALFE</name>
<dbReference type="KEGG" id="pfer:IRI77_23685"/>
<evidence type="ECO:0000256" key="1">
    <source>
        <dbReference type="SAM" id="SignalP"/>
    </source>
</evidence>